<evidence type="ECO:0000313" key="2">
    <source>
        <dbReference type="EMBL" id="KAK1748208.1"/>
    </source>
</evidence>
<feature type="compositionally biased region" description="Basic residues" evidence="1">
    <location>
        <begin position="412"/>
        <end position="422"/>
    </location>
</feature>
<dbReference type="InterPro" id="IPR011333">
    <property type="entry name" value="SKP1/BTB/POZ_sf"/>
</dbReference>
<accession>A0AAD8YKR8</accession>
<evidence type="ECO:0000313" key="3">
    <source>
        <dbReference type="Proteomes" id="UP001224775"/>
    </source>
</evidence>
<reference evidence="2" key="1">
    <citation type="submission" date="2023-06" db="EMBL/GenBank/DDBJ databases">
        <title>Survivors Of The Sea: Transcriptome response of Skeletonema marinoi to long-term dormancy.</title>
        <authorList>
            <person name="Pinder M.I.M."/>
            <person name="Kourtchenko O."/>
            <person name="Robertson E.K."/>
            <person name="Larsson T."/>
            <person name="Maumus F."/>
            <person name="Osuna-Cruz C.M."/>
            <person name="Vancaester E."/>
            <person name="Stenow R."/>
            <person name="Vandepoele K."/>
            <person name="Ploug H."/>
            <person name="Bruchert V."/>
            <person name="Godhe A."/>
            <person name="Topel M."/>
        </authorList>
    </citation>
    <scope>NUCLEOTIDE SEQUENCE</scope>
    <source>
        <strain evidence="2">R05AC</strain>
    </source>
</reference>
<feature type="compositionally biased region" description="Polar residues" evidence="1">
    <location>
        <begin position="124"/>
        <end position="136"/>
    </location>
</feature>
<comment type="caution">
    <text evidence="2">The sequence shown here is derived from an EMBL/GenBank/DDBJ whole genome shotgun (WGS) entry which is preliminary data.</text>
</comment>
<feature type="region of interest" description="Disordered" evidence="1">
    <location>
        <begin position="369"/>
        <end position="422"/>
    </location>
</feature>
<evidence type="ECO:0000256" key="1">
    <source>
        <dbReference type="SAM" id="MobiDB-lite"/>
    </source>
</evidence>
<feature type="compositionally biased region" description="Basic and acidic residues" evidence="1">
    <location>
        <begin position="53"/>
        <end position="75"/>
    </location>
</feature>
<feature type="region of interest" description="Disordered" evidence="1">
    <location>
        <begin position="111"/>
        <end position="136"/>
    </location>
</feature>
<gene>
    <name evidence="2" type="ORF">QTG54_000147</name>
</gene>
<name>A0AAD8YKR8_9STRA</name>
<dbReference type="Proteomes" id="UP001224775">
    <property type="component" value="Unassembled WGS sequence"/>
</dbReference>
<sequence>MGSDVILECQGKVKDERGFSQNVLATTVRANSVLIAKRCKWLGQKISTAREDMRKRAEMTIPSDEVKSESKEAERSSSQSDDEEYDIVPSNPLPAGDNAIAADRVLAAEIEDDEEDDEVDAGKSPTNEQASTSHLRDVASSNSVWISLQHSPQAVKLLLEYCYTNRVQALGQDAFLKASKFPNPKDVGALAAKESGPVPPFRKHEWPDGGAPTVSLHLALAGIALAEEAHMPRFSLMCEVAASKLVDYSNVIDVLAACQTQQQQTGNRLPLLRKAAMLDCVFGKRYFENPIFKNNMIARKDLVIPSVLDGSIEVFPTNLDSKEVLKKKEKMQKEKKQIFDMLDESDRNKRLFERIKQRKQGTVARRMEVAFGQDMPKIASPNETSRARVPPPLNDRRGTKRKGRTSSGSNTSKRKRSQSRKS</sequence>
<proteinExistence type="predicted"/>
<evidence type="ECO:0008006" key="4">
    <source>
        <dbReference type="Google" id="ProtNLM"/>
    </source>
</evidence>
<dbReference type="EMBL" id="JATAAI010000001">
    <property type="protein sequence ID" value="KAK1748208.1"/>
    <property type="molecule type" value="Genomic_DNA"/>
</dbReference>
<keyword evidence="3" id="KW-1185">Reference proteome</keyword>
<dbReference type="Gene3D" id="3.30.710.10">
    <property type="entry name" value="Potassium Channel Kv1.1, Chain A"/>
    <property type="match status" value="1"/>
</dbReference>
<feature type="region of interest" description="Disordered" evidence="1">
    <location>
        <begin position="53"/>
        <end position="98"/>
    </location>
</feature>
<dbReference type="AlphaFoldDB" id="A0AAD8YKR8"/>
<protein>
    <recommendedName>
        <fullName evidence="4">BTB domain-containing protein</fullName>
    </recommendedName>
</protein>
<organism evidence="2 3">
    <name type="scientific">Skeletonema marinoi</name>
    <dbReference type="NCBI Taxonomy" id="267567"/>
    <lineage>
        <taxon>Eukaryota</taxon>
        <taxon>Sar</taxon>
        <taxon>Stramenopiles</taxon>
        <taxon>Ochrophyta</taxon>
        <taxon>Bacillariophyta</taxon>
        <taxon>Coscinodiscophyceae</taxon>
        <taxon>Thalassiosirophycidae</taxon>
        <taxon>Thalassiosirales</taxon>
        <taxon>Skeletonemataceae</taxon>
        <taxon>Skeletonema</taxon>
        <taxon>Skeletonema marinoi-dohrnii complex</taxon>
    </lineage>
</organism>